<dbReference type="PANTHER" id="PTHR24345:SF91">
    <property type="entry name" value="SERINE_THREONINE-PROTEIN KINASE PLK4"/>
    <property type="match status" value="1"/>
</dbReference>
<evidence type="ECO:0000256" key="2">
    <source>
        <dbReference type="ARBA" id="ARBA00022679"/>
    </source>
</evidence>
<dbReference type="GO" id="GO:0005634">
    <property type="term" value="C:nucleus"/>
    <property type="evidence" value="ECO:0007669"/>
    <property type="project" value="TreeGrafter"/>
</dbReference>
<feature type="domain" description="Protein kinase" evidence="7">
    <location>
        <begin position="288"/>
        <end position="600"/>
    </location>
</feature>
<dbReference type="AlphaFoldDB" id="A0AAD5Q5T2"/>
<reference evidence="8" key="1">
    <citation type="submission" date="2021-12" db="EMBL/GenBank/DDBJ databases">
        <title>Prjna785345.</title>
        <authorList>
            <person name="Rujirawat T."/>
            <person name="Krajaejun T."/>
        </authorList>
    </citation>
    <scope>NUCLEOTIDE SEQUENCE</scope>
    <source>
        <strain evidence="8">Pi057C3</strain>
    </source>
</reference>
<evidence type="ECO:0000313" key="9">
    <source>
        <dbReference type="Proteomes" id="UP001209570"/>
    </source>
</evidence>
<keyword evidence="5" id="KW-0067">ATP-binding</keyword>
<dbReference type="InterPro" id="IPR000719">
    <property type="entry name" value="Prot_kinase_dom"/>
</dbReference>
<feature type="region of interest" description="Disordered" evidence="6">
    <location>
        <begin position="375"/>
        <end position="398"/>
    </location>
</feature>
<evidence type="ECO:0000259" key="7">
    <source>
        <dbReference type="PROSITE" id="PS50011"/>
    </source>
</evidence>
<keyword evidence="9" id="KW-1185">Reference proteome</keyword>
<dbReference type="Gene3D" id="1.10.510.10">
    <property type="entry name" value="Transferase(Phosphotransferase) domain 1"/>
    <property type="match status" value="2"/>
</dbReference>
<gene>
    <name evidence="8" type="ORF">P43SY_003374</name>
</gene>
<dbReference type="SUPFAM" id="SSF56112">
    <property type="entry name" value="Protein kinase-like (PK-like)"/>
    <property type="match status" value="2"/>
</dbReference>
<organism evidence="8 9">
    <name type="scientific">Pythium insidiosum</name>
    <name type="common">Pythiosis disease agent</name>
    <dbReference type="NCBI Taxonomy" id="114742"/>
    <lineage>
        <taxon>Eukaryota</taxon>
        <taxon>Sar</taxon>
        <taxon>Stramenopiles</taxon>
        <taxon>Oomycota</taxon>
        <taxon>Peronosporomycetes</taxon>
        <taxon>Pythiales</taxon>
        <taxon>Pythiaceae</taxon>
        <taxon>Pythium</taxon>
    </lineage>
</organism>
<feature type="domain" description="Protein kinase" evidence="7">
    <location>
        <begin position="14"/>
        <end position="299"/>
    </location>
</feature>
<evidence type="ECO:0000256" key="6">
    <source>
        <dbReference type="SAM" id="MobiDB-lite"/>
    </source>
</evidence>
<evidence type="ECO:0000313" key="8">
    <source>
        <dbReference type="EMBL" id="KAJ0392026.1"/>
    </source>
</evidence>
<dbReference type="InterPro" id="IPR011009">
    <property type="entry name" value="Kinase-like_dom_sf"/>
</dbReference>
<dbReference type="Proteomes" id="UP001209570">
    <property type="component" value="Unassembled WGS sequence"/>
</dbReference>
<comment type="caution">
    <text evidence="8">The sequence shown here is derived from an EMBL/GenBank/DDBJ whole genome shotgun (WGS) entry which is preliminary data.</text>
</comment>
<evidence type="ECO:0000256" key="4">
    <source>
        <dbReference type="ARBA" id="ARBA00022777"/>
    </source>
</evidence>
<dbReference type="Pfam" id="PF00069">
    <property type="entry name" value="Pkinase"/>
    <property type="match status" value="2"/>
</dbReference>
<proteinExistence type="predicted"/>
<evidence type="ECO:0000256" key="1">
    <source>
        <dbReference type="ARBA" id="ARBA00022527"/>
    </source>
</evidence>
<name>A0AAD5Q5T2_PYTIN</name>
<evidence type="ECO:0000256" key="3">
    <source>
        <dbReference type="ARBA" id="ARBA00022741"/>
    </source>
</evidence>
<keyword evidence="4" id="KW-0418">Kinase</keyword>
<accession>A0AAD5Q5T2</accession>
<keyword evidence="2" id="KW-0808">Transferase</keyword>
<keyword evidence="1" id="KW-0723">Serine/threonine-protein kinase</keyword>
<evidence type="ECO:0000256" key="5">
    <source>
        <dbReference type="ARBA" id="ARBA00022840"/>
    </source>
</evidence>
<keyword evidence="3" id="KW-0547">Nucleotide-binding</keyword>
<protein>
    <recommendedName>
        <fullName evidence="7">Protein kinase domain-containing protein</fullName>
    </recommendedName>
</protein>
<dbReference type="EMBL" id="JAKCXM010000745">
    <property type="protein sequence ID" value="KAJ0392026.1"/>
    <property type="molecule type" value="Genomic_DNA"/>
</dbReference>
<dbReference type="PANTHER" id="PTHR24345">
    <property type="entry name" value="SERINE/THREONINE-PROTEIN KINASE PLK"/>
    <property type="match status" value="1"/>
</dbReference>
<sequence>MSADPTSASFLQRFRIRRKISDTLLGAVFECQLRSSHPTSRVSSVAAKCSSLALQYKTQESAPGRGIDDPLREWRVVERLIASGGHRHVVQCYDQLGTTDMLTSAGSDTISGHESTTKFVVLISEYCRGGDLHSFLELSPGGHVTERQALQFMLQIARGVQFLHGLGFAHRDLSLENVLLRNGVCKIADFALACRVDERSDECVGKDLYMAPEVVAVGESVGVGEVTEYDPVKADVWSMGVMLFVLLTGSPMIRLASPSDRGFQFLMHHSVADLLEARVVIAKSMERFDIRRKISDTLLGAVYECQLRHSQRRSSVALKCSSLVVADDLRTRSQSRRVDDPRREWQVVEQLIASGGHRHVVQCYDQFVSAAVSTHPAAEEQSDEASPRTEHEPTQERDNNETMIVLVSEYCRGGDLHSFLELSPAGHVTERQALQFMLQITRGVQFLHGLGFAHRDLSLENVLLRNGVCKIADFALACRVDERSDECVGKDLYMAPEVVAVGESVGVGEVTEYDPVKADVWSMGVMLFVLLTGSRLVLQAAPHDKSFLVVQSHGASALLTAWGLSSQLSSSTLRVLDSMLQVDPMRRSSVLGVLRALEQIA</sequence>
<dbReference type="GO" id="GO:0004674">
    <property type="term" value="F:protein serine/threonine kinase activity"/>
    <property type="evidence" value="ECO:0007669"/>
    <property type="project" value="UniProtKB-KW"/>
</dbReference>
<dbReference type="GO" id="GO:0005524">
    <property type="term" value="F:ATP binding"/>
    <property type="evidence" value="ECO:0007669"/>
    <property type="project" value="UniProtKB-KW"/>
</dbReference>
<dbReference type="PROSITE" id="PS50011">
    <property type="entry name" value="PROTEIN_KINASE_DOM"/>
    <property type="match status" value="2"/>
</dbReference>
<feature type="compositionally biased region" description="Basic and acidic residues" evidence="6">
    <location>
        <begin position="385"/>
        <end position="398"/>
    </location>
</feature>